<organism evidence="9 10">
    <name type="scientific">Candidatus Ruania gallistercoris</name>
    <dbReference type="NCBI Taxonomy" id="2838746"/>
    <lineage>
        <taxon>Bacteria</taxon>
        <taxon>Bacillati</taxon>
        <taxon>Actinomycetota</taxon>
        <taxon>Actinomycetes</taxon>
        <taxon>Micrococcales</taxon>
        <taxon>Ruaniaceae</taxon>
        <taxon>Ruania</taxon>
    </lineage>
</organism>
<gene>
    <name evidence="9" type="ORF">H9815_09230</name>
</gene>
<dbReference type="InterPro" id="IPR017871">
    <property type="entry name" value="ABC_transporter-like_CS"/>
</dbReference>
<dbReference type="InterPro" id="IPR050388">
    <property type="entry name" value="ABC_Ni/Peptide_Import"/>
</dbReference>
<dbReference type="SUPFAM" id="SSF52540">
    <property type="entry name" value="P-loop containing nucleoside triphosphate hydrolases"/>
    <property type="match status" value="1"/>
</dbReference>
<comment type="subcellular location">
    <subcellularLocation>
        <location evidence="1">Cell membrane</location>
        <topology evidence="1">Peripheral membrane protein</topology>
    </subcellularLocation>
</comment>
<name>A0A9D2J472_9MICO</name>
<dbReference type="NCBIfam" id="TIGR01727">
    <property type="entry name" value="oligo_HPY"/>
    <property type="match status" value="1"/>
</dbReference>
<evidence type="ECO:0000256" key="2">
    <source>
        <dbReference type="ARBA" id="ARBA00005417"/>
    </source>
</evidence>
<dbReference type="GO" id="GO:0005886">
    <property type="term" value="C:plasma membrane"/>
    <property type="evidence" value="ECO:0007669"/>
    <property type="project" value="UniProtKB-SubCell"/>
</dbReference>
<keyword evidence="4" id="KW-1003">Cell membrane</keyword>
<accession>A0A9D2J472</accession>
<dbReference type="FunFam" id="3.40.50.300:FF:000016">
    <property type="entry name" value="Oligopeptide ABC transporter ATP-binding component"/>
    <property type="match status" value="1"/>
</dbReference>
<dbReference type="Proteomes" id="UP000824037">
    <property type="component" value="Unassembled WGS sequence"/>
</dbReference>
<evidence type="ECO:0000259" key="8">
    <source>
        <dbReference type="PROSITE" id="PS50893"/>
    </source>
</evidence>
<evidence type="ECO:0000256" key="7">
    <source>
        <dbReference type="ARBA" id="ARBA00023136"/>
    </source>
</evidence>
<dbReference type="GO" id="GO:0005524">
    <property type="term" value="F:ATP binding"/>
    <property type="evidence" value="ECO:0007669"/>
    <property type="project" value="UniProtKB-KW"/>
</dbReference>
<keyword evidence="6 9" id="KW-0067">ATP-binding</keyword>
<keyword evidence="3" id="KW-0813">Transport</keyword>
<evidence type="ECO:0000313" key="10">
    <source>
        <dbReference type="Proteomes" id="UP000824037"/>
    </source>
</evidence>
<reference evidence="9" key="1">
    <citation type="journal article" date="2021" name="PeerJ">
        <title>Extensive microbial diversity within the chicken gut microbiome revealed by metagenomics and culture.</title>
        <authorList>
            <person name="Gilroy R."/>
            <person name="Ravi A."/>
            <person name="Getino M."/>
            <person name="Pursley I."/>
            <person name="Horton D.L."/>
            <person name="Alikhan N.F."/>
            <person name="Baker D."/>
            <person name="Gharbi K."/>
            <person name="Hall N."/>
            <person name="Watson M."/>
            <person name="Adriaenssens E.M."/>
            <person name="Foster-Nyarko E."/>
            <person name="Jarju S."/>
            <person name="Secka A."/>
            <person name="Antonio M."/>
            <person name="Oren A."/>
            <person name="Chaudhuri R.R."/>
            <person name="La Ragione R."/>
            <person name="Hildebrand F."/>
            <person name="Pallen M.J."/>
        </authorList>
    </citation>
    <scope>NUCLEOTIDE SEQUENCE</scope>
    <source>
        <strain evidence="9">ChiGjej4B4-7305</strain>
    </source>
</reference>
<keyword evidence="5" id="KW-0547">Nucleotide-binding</keyword>
<dbReference type="PROSITE" id="PS00211">
    <property type="entry name" value="ABC_TRANSPORTER_1"/>
    <property type="match status" value="1"/>
</dbReference>
<evidence type="ECO:0000256" key="5">
    <source>
        <dbReference type="ARBA" id="ARBA00022741"/>
    </source>
</evidence>
<protein>
    <submittedName>
        <fullName evidence="9">ABC transporter ATP-binding protein</fullName>
    </submittedName>
</protein>
<dbReference type="InterPro" id="IPR003593">
    <property type="entry name" value="AAA+_ATPase"/>
</dbReference>
<dbReference type="GO" id="GO:0015833">
    <property type="term" value="P:peptide transport"/>
    <property type="evidence" value="ECO:0007669"/>
    <property type="project" value="InterPro"/>
</dbReference>
<dbReference type="SMART" id="SM00382">
    <property type="entry name" value="AAA"/>
    <property type="match status" value="1"/>
</dbReference>
<keyword evidence="7" id="KW-0472">Membrane</keyword>
<dbReference type="PANTHER" id="PTHR43297:SF2">
    <property type="entry name" value="DIPEPTIDE TRANSPORT ATP-BINDING PROTEIN DPPD"/>
    <property type="match status" value="1"/>
</dbReference>
<dbReference type="InterPro" id="IPR013563">
    <property type="entry name" value="Oligopep_ABC_C"/>
</dbReference>
<dbReference type="EMBL" id="DXBY01000155">
    <property type="protein sequence ID" value="HIZ35948.1"/>
    <property type="molecule type" value="Genomic_DNA"/>
</dbReference>
<dbReference type="PANTHER" id="PTHR43297">
    <property type="entry name" value="OLIGOPEPTIDE TRANSPORT ATP-BINDING PROTEIN APPD"/>
    <property type="match status" value="1"/>
</dbReference>
<dbReference type="GO" id="GO:0016887">
    <property type="term" value="F:ATP hydrolysis activity"/>
    <property type="evidence" value="ECO:0007669"/>
    <property type="project" value="InterPro"/>
</dbReference>
<dbReference type="InterPro" id="IPR027417">
    <property type="entry name" value="P-loop_NTPase"/>
</dbReference>
<dbReference type="CDD" id="cd03257">
    <property type="entry name" value="ABC_NikE_OppD_transporters"/>
    <property type="match status" value="1"/>
</dbReference>
<evidence type="ECO:0000256" key="3">
    <source>
        <dbReference type="ARBA" id="ARBA00022448"/>
    </source>
</evidence>
<dbReference type="PROSITE" id="PS50893">
    <property type="entry name" value="ABC_TRANSPORTER_2"/>
    <property type="match status" value="1"/>
</dbReference>
<evidence type="ECO:0000313" key="9">
    <source>
        <dbReference type="EMBL" id="HIZ35948.1"/>
    </source>
</evidence>
<comment type="caution">
    <text evidence="9">The sequence shown here is derived from an EMBL/GenBank/DDBJ whole genome shotgun (WGS) entry which is preliminary data.</text>
</comment>
<dbReference type="InterPro" id="IPR003439">
    <property type="entry name" value="ABC_transporter-like_ATP-bd"/>
</dbReference>
<comment type="similarity">
    <text evidence="2">Belongs to the ABC transporter superfamily.</text>
</comment>
<reference evidence="9" key="2">
    <citation type="submission" date="2021-04" db="EMBL/GenBank/DDBJ databases">
        <authorList>
            <person name="Gilroy R."/>
        </authorList>
    </citation>
    <scope>NUCLEOTIDE SEQUENCE</scope>
    <source>
        <strain evidence="9">ChiGjej4B4-7305</strain>
    </source>
</reference>
<sequence length="350" mass="38073">MATNASELLDVRDLSVAVHSRRGPVGLVDRVNLSVGRGQIVGLVGESGCGKSMTAAAIARLFPTTAAHITGGEVTLDGTGDLTKLDDRQFRKVRGARIGMIFQDPSTYLDPLMTIGKQVREALQAHGYKGNHERRIVELLELMGLPDAGQLASRYPHELSGGQRQRVLIAAALAGDPDLLIADEPSTALDVTVQAEILMLLCELRDELGLSILMITHDLGVVAQMCDRVYVMYAGRVVEQRGVQEIFDDPRHPYTVGLLAGTLSPAVKDQELFSIPGRVPDPRAMPDGCRFNPRCPLAVTACREKEPPKEDVPTGYSACWRYDHPGMRDAWRRAEEDPSQVTAEAEGDVS</sequence>
<proteinExistence type="inferred from homology"/>
<feature type="domain" description="ABC transporter" evidence="8">
    <location>
        <begin position="9"/>
        <end position="259"/>
    </location>
</feature>
<dbReference type="Pfam" id="PF00005">
    <property type="entry name" value="ABC_tran"/>
    <property type="match status" value="1"/>
</dbReference>
<evidence type="ECO:0000256" key="1">
    <source>
        <dbReference type="ARBA" id="ARBA00004202"/>
    </source>
</evidence>
<dbReference type="AlphaFoldDB" id="A0A9D2J472"/>
<dbReference type="Pfam" id="PF08352">
    <property type="entry name" value="oligo_HPY"/>
    <property type="match status" value="1"/>
</dbReference>
<dbReference type="Gene3D" id="3.40.50.300">
    <property type="entry name" value="P-loop containing nucleotide triphosphate hydrolases"/>
    <property type="match status" value="1"/>
</dbReference>
<evidence type="ECO:0000256" key="4">
    <source>
        <dbReference type="ARBA" id="ARBA00022475"/>
    </source>
</evidence>
<evidence type="ECO:0000256" key="6">
    <source>
        <dbReference type="ARBA" id="ARBA00022840"/>
    </source>
</evidence>